<proteinExistence type="predicted"/>
<comment type="caution">
    <text evidence="2">The sequence shown here is derived from an EMBL/GenBank/DDBJ whole genome shotgun (WGS) entry which is preliminary data.</text>
</comment>
<dbReference type="Gene3D" id="1.10.510.10">
    <property type="entry name" value="Transferase(Phosphotransferase) domain 1"/>
    <property type="match status" value="1"/>
</dbReference>
<evidence type="ECO:0008006" key="4">
    <source>
        <dbReference type="Google" id="ProtNLM"/>
    </source>
</evidence>
<sequence length="341" mass="38463">MQKIAQNRDHSRVEVLVIRWEFDEGRSLDTTQEIEALRSMLEKDYHFSCDLRDLMCDTRDWDLETQSREYRRNPDDYRDSDTARRRARKSSAAGDTIRPTMKGTTSELQHSTRDKHYPRQSRPCGASATSHGDDGLAQEGRANSNTEISRGTSTYGAPEWERGRKTGEPVPQSIDIWSLGCVFSKAATWVALGCDGTLGCADQPWEQPAVFQDAKAYRDDGQGDPNHAWQQPTRLNPDDDDNDDHFGFKRAAICSIGVQTDYPDSSNDHTCCAEQKEGDVLFSKQPKAWRGASVPAATIATWKAAIERTFHDVLETFLTALQKFVKTVQKLLNKLGEDLKK</sequence>
<reference evidence="2" key="1">
    <citation type="submission" date="2022-10" db="EMBL/GenBank/DDBJ databases">
        <title>Culturing micro-colonial fungi from biological soil crusts in the Mojave desert and describing Neophaeococcomyces mojavensis, and introducing the new genera and species Taxawa tesnikishii.</title>
        <authorList>
            <person name="Kurbessoian T."/>
            <person name="Stajich J.E."/>
        </authorList>
    </citation>
    <scope>NUCLEOTIDE SEQUENCE</scope>
    <source>
        <strain evidence="2">TK_41</strain>
    </source>
</reference>
<feature type="region of interest" description="Disordered" evidence="1">
    <location>
        <begin position="72"/>
        <end position="169"/>
    </location>
</feature>
<dbReference type="AlphaFoldDB" id="A0AA39CCY7"/>
<feature type="compositionally biased region" description="Polar residues" evidence="1">
    <location>
        <begin position="141"/>
        <end position="155"/>
    </location>
</feature>
<dbReference type="Proteomes" id="UP001172673">
    <property type="component" value="Unassembled WGS sequence"/>
</dbReference>
<evidence type="ECO:0000313" key="2">
    <source>
        <dbReference type="EMBL" id="KAJ9603728.1"/>
    </source>
</evidence>
<protein>
    <recommendedName>
        <fullName evidence="4">Protein kinase domain-containing protein</fullName>
    </recommendedName>
</protein>
<dbReference type="InterPro" id="IPR011009">
    <property type="entry name" value="Kinase-like_dom_sf"/>
</dbReference>
<evidence type="ECO:0000256" key="1">
    <source>
        <dbReference type="SAM" id="MobiDB-lite"/>
    </source>
</evidence>
<feature type="region of interest" description="Disordered" evidence="1">
    <location>
        <begin position="217"/>
        <end position="242"/>
    </location>
</feature>
<dbReference type="SUPFAM" id="SSF56112">
    <property type="entry name" value="Protein kinase-like (PK-like)"/>
    <property type="match status" value="1"/>
</dbReference>
<keyword evidence="3" id="KW-1185">Reference proteome</keyword>
<dbReference type="EMBL" id="JAPDRK010000021">
    <property type="protein sequence ID" value="KAJ9603728.1"/>
    <property type="molecule type" value="Genomic_DNA"/>
</dbReference>
<name>A0AA39CCY7_9EURO</name>
<organism evidence="2 3">
    <name type="scientific">Cladophialophora chaetospira</name>
    <dbReference type="NCBI Taxonomy" id="386627"/>
    <lineage>
        <taxon>Eukaryota</taxon>
        <taxon>Fungi</taxon>
        <taxon>Dikarya</taxon>
        <taxon>Ascomycota</taxon>
        <taxon>Pezizomycotina</taxon>
        <taxon>Eurotiomycetes</taxon>
        <taxon>Chaetothyriomycetidae</taxon>
        <taxon>Chaetothyriales</taxon>
        <taxon>Herpotrichiellaceae</taxon>
        <taxon>Cladophialophora</taxon>
    </lineage>
</organism>
<feature type="compositionally biased region" description="Basic and acidic residues" evidence="1">
    <location>
        <begin position="72"/>
        <end position="84"/>
    </location>
</feature>
<evidence type="ECO:0000313" key="3">
    <source>
        <dbReference type="Proteomes" id="UP001172673"/>
    </source>
</evidence>
<gene>
    <name evidence="2" type="ORF">H2200_011914</name>
</gene>
<accession>A0AA39CCY7</accession>